<evidence type="ECO:0000256" key="10">
    <source>
        <dbReference type="ARBA" id="ARBA00023163"/>
    </source>
</evidence>
<feature type="domain" description="C2H2-type" evidence="15">
    <location>
        <begin position="437"/>
        <end position="464"/>
    </location>
</feature>
<evidence type="ECO:0000256" key="1">
    <source>
        <dbReference type="ARBA" id="ARBA00003767"/>
    </source>
</evidence>
<evidence type="ECO:0000256" key="5">
    <source>
        <dbReference type="ARBA" id="ARBA00022737"/>
    </source>
</evidence>
<dbReference type="FunFam" id="3.30.160.60:FF:000322">
    <property type="entry name" value="GDNF-inducible zinc finger protein 1"/>
    <property type="match status" value="1"/>
</dbReference>
<feature type="domain" description="C2H2-type" evidence="15">
    <location>
        <begin position="493"/>
        <end position="521"/>
    </location>
</feature>
<feature type="domain" description="C2H2-type" evidence="15">
    <location>
        <begin position="322"/>
        <end position="349"/>
    </location>
</feature>
<dbReference type="FunFam" id="3.30.160.60:FF:000100">
    <property type="entry name" value="Zinc finger 45-like"/>
    <property type="match status" value="1"/>
</dbReference>
<keyword evidence="7 13" id="KW-0862">Zinc</keyword>
<dbReference type="PANTHER" id="PTHR24399:SF54">
    <property type="entry name" value="GASTRULA ZINC FINGER PROTEIN XLCGF26.1-LIKE-RELATED"/>
    <property type="match status" value="1"/>
</dbReference>
<feature type="domain" description="C2H2-type" evidence="15">
    <location>
        <begin position="381"/>
        <end position="408"/>
    </location>
</feature>
<keyword evidence="8" id="KW-0805">Transcription regulation</keyword>
<dbReference type="GO" id="GO:0060255">
    <property type="term" value="P:regulation of macromolecule metabolic process"/>
    <property type="evidence" value="ECO:0007669"/>
    <property type="project" value="UniProtKB-ARBA"/>
</dbReference>
<keyword evidence="18" id="KW-1185">Reference proteome</keyword>
<feature type="binding site" evidence="13">
    <location>
        <position position="72"/>
    </location>
    <ligand>
        <name>Zn(2+)</name>
        <dbReference type="ChEBI" id="CHEBI:29105"/>
    </ligand>
</feature>
<keyword evidence="6 12" id="KW-0863">Zinc-finger</keyword>
<keyword evidence="4 13" id="KW-0479">Metal-binding</keyword>
<organism evidence="17 18">
    <name type="scientific">Trichogramma kaykai</name>
    <dbReference type="NCBI Taxonomy" id="54128"/>
    <lineage>
        <taxon>Eukaryota</taxon>
        <taxon>Metazoa</taxon>
        <taxon>Ecdysozoa</taxon>
        <taxon>Arthropoda</taxon>
        <taxon>Hexapoda</taxon>
        <taxon>Insecta</taxon>
        <taxon>Pterygota</taxon>
        <taxon>Neoptera</taxon>
        <taxon>Endopterygota</taxon>
        <taxon>Hymenoptera</taxon>
        <taxon>Apocrita</taxon>
        <taxon>Proctotrupomorpha</taxon>
        <taxon>Chalcidoidea</taxon>
        <taxon>Trichogrammatidae</taxon>
        <taxon>Trichogramma</taxon>
    </lineage>
</organism>
<comment type="similarity">
    <text evidence="3">Belongs to the krueppel C2H2-type zinc-finger protein family.</text>
</comment>
<proteinExistence type="inferred from homology"/>
<comment type="function">
    <text evidence="1">May be involved in transcriptional regulation.</text>
</comment>
<dbReference type="AlphaFoldDB" id="A0ABD2XF87"/>
<dbReference type="Gene3D" id="3.40.1800.20">
    <property type="match status" value="1"/>
</dbReference>
<evidence type="ECO:0000313" key="17">
    <source>
        <dbReference type="EMBL" id="KAL3403914.1"/>
    </source>
</evidence>
<evidence type="ECO:0000256" key="8">
    <source>
        <dbReference type="ARBA" id="ARBA00023015"/>
    </source>
</evidence>
<dbReference type="PROSITE" id="PS00028">
    <property type="entry name" value="ZINC_FINGER_C2H2_1"/>
    <property type="match status" value="9"/>
</dbReference>
<feature type="domain" description="C2H2-type" evidence="15">
    <location>
        <begin position="237"/>
        <end position="265"/>
    </location>
</feature>
<dbReference type="GO" id="GO:0032502">
    <property type="term" value="P:developmental process"/>
    <property type="evidence" value="ECO:0007669"/>
    <property type="project" value="UniProtKB-ARBA"/>
</dbReference>
<dbReference type="FunFam" id="3.30.160.60:FF:000508">
    <property type="entry name" value="Myeloid zinc finger 1"/>
    <property type="match status" value="1"/>
</dbReference>
<dbReference type="GO" id="GO:0008270">
    <property type="term" value="F:zinc ion binding"/>
    <property type="evidence" value="ECO:0007669"/>
    <property type="project" value="UniProtKB-UniRule"/>
</dbReference>
<sequence length="644" mass="74002">MTANGDNAHGMTQAPSKADLIINQHCRLCARIADRLVGIFETEGRQHDVLSKIEKCLRIQISTADALPQAICYNCLKILNQSNDFYIKSNDAQLLLKKVFLESEISLKKNTSFTDLNNHTSSIFLPEFKDCLSDDSRDNYDDNMSNYSLNNTDIENNENIGDQDVKNQKIAKKVKRKNNENKTNCIKEDKKNRKIPENYMTGTDSDMEMLINTEKKPSHLLQKSGTKKREKQFRYPWLCTDCNEKLPSLETLNEHHKNIHNQDSKFMCVLCCKIYNKYYGFLAHVKKHKNLPQYSCDECDRMFVHKKVLDTHKAIHSNERPFICSTCGKSFKQQSALYIHSRCHLPEDKKNKYPCDQCDKKFSTKPNLITHKRIHAGIRNFTCDQCGKSFIQKGNLEAHFLTHSAEKPFSCSECPKSFKTSLLLKKHITVHTGAKPHECNVCGKTFREKGTLREHERIHTGEMPFSCEFCGKSFRFKGILTTHRRQHTGERPYSCQECQHHFTNWPNYNKHMKRRHGIDTSGSKKKLTDKKNKTTQENLKSSQSMEINESVTSQPCPIIVQVIQAVPHVSMAQSIVLQTDSSNSATTAQTYAEPNEILPTILHDTYQQRPIVSQNYGGPPLATFMQTYSNLYSVSEANNTINHR</sequence>
<feature type="binding site" evidence="13">
    <location>
        <position position="75"/>
    </location>
    <ligand>
        <name>Zn(2+)</name>
        <dbReference type="ChEBI" id="CHEBI:29105"/>
    </ligand>
</feature>
<feature type="compositionally biased region" description="Polar residues" evidence="14">
    <location>
        <begin position="536"/>
        <end position="547"/>
    </location>
</feature>
<feature type="domain" description="ZAD" evidence="16">
    <location>
        <begin position="24"/>
        <end position="99"/>
    </location>
</feature>
<dbReference type="Proteomes" id="UP001627154">
    <property type="component" value="Unassembled WGS sequence"/>
</dbReference>
<reference evidence="17 18" key="1">
    <citation type="journal article" date="2024" name="bioRxiv">
        <title>A reference genome for Trichogramma kaykai: A tiny desert-dwelling parasitoid wasp with competing sex-ratio distorters.</title>
        <authorList>
            <person name="Culotta J."/>
            <person name="Lindsey A.R."/>
        </authorList>
    </citation>
    <scope>NUCLEOTIDE SEQUENCE [LARGE SCALE GENOMIC DNA]</scope>
    <source>
        <strain evidence="17 18">KSX58</strain>
    </source>
</reference>
<comment type="subcellular location">
    <subcellularLocation>
        <location evidence="2">Nucleus</location>
    </subcellularLocation>
</comment>
<protein>
    <recommendedName>
        <fullName evidence="19">Protein krueppel</fullName>
    </recommendedName>
</protein>
<dbReference type="InterPro" id="IPR013087">
    <property type="entry name" value="Znf_C2H2_type"/>
</dbReference>
<evidence type="ECO:0000259" key="16">
    <source>
        <dbReference type="PROSITE" id="PS51915"/>
    </source>
</evidence>
<keyword evidence="5" id="KW-0677">Repeat</keyword>
<dbReference type="FunFam" id="3.30.160.60:FF:000363">
    <property type="entry name" value="Zinc finger protein 239"/>
    <property type="match status" value="1"/>
</dbReference>
<dbReference type="PANTHER" id="PTHR24399">
    <property type="entry name" value="ZINC FINGER AND BTB DOMAIN-CONTAINING"/>
    <property type="match status" value="1"/>
</dbReference>
<feature type="region of interest" description="Disordered" evidence="14">
    <location>
        <begin position="514"/>
        <end position="547"/>
    </location>
</feature>
<dbReference type="PROSITE" id="PS51915">
    <property type="entry name" value="ZAD"/>
    <property type="match status" value="1"/>
</dbReference>
<feature type="domain" description="C2H2-type" evidence="15">
    <location>
        <begin position="353"/>
        <end position="380"/>
    </location>
</feature>
<keyword evidence="11" id="KW-0539">Nucleus</keyword>
<dbReference type="Pfam" id="PF00096">
    <property type="entry name" value="zf-C2H2"/>
    <property type="match status" value="5"/>
</dbReference>
<evidence type="ECO:0008006" key="19">
    <source>
        <dbReference type="Google" id="ProtNLM"/>
    </source>
</evidence>
<evidence type="ECO:0000256" key="11">
    <source>
        <dbReference type="ARBA" id="ARBA00023242"/>
    </source>
</evidence>
<feature type="domain" description="C2H2-type" evidence="15">
    <location>
        <begin position="465"/>
        <end position="492"/>
    </location>
</feature>
<name>A0ABD2XF87_9HYME</name>
<dbReference type="InterPro" id="IPR012934">
    <property type="entry name" value="Znf_AD"/>
</dbReference>
<dbReference type="EMBL" id="JBJJXI010000027">
    <property type="protein sequence ID" value="KAL3403914.1"/>
    <property type="molecule type" value="Genomic_DNA"/>
</dbReference>
<feature type="binding site" evidence="13">
    <location>
        <position position="29"/>
    </location>
    <ligand>
        <name>Zn(2+)</name>
        <dbReference type="ChEBI" id="CHEBI:29105"/>
    </ligand>
</feature>
<evidence type="ECO:0000256" key="14">
    <source>
        <dbReference type="SAM" id="MobiDB-lite"/>
    </source>
</evidence>
<dbReference type="InterPro" id="IPR036236">
    <property type="entry name" value="Znf_C2H2_sf"/>
</dbReference>
<feature type="domain" description="C2H2-type" evidence="15">
    <location>
        <begin position="294"/>
        <end position="321"/>
    </location>
</feature>
<keyword evidence="10" id="KW-0804">Transcription</keyword>
<keyword evidence="9" id="KW-0238">DNA-binding</keyword>
<dbReference type="FunFam" id="3.30.160.60:FF:001157">
    <property type="entry name" value="Zinc finger protein 793"/>
    <property type="match status" value="1"/>
</dbReference>
<dbReference type="GO" id="GO:0005634">
    <property type="term" value="C:nucleus"/>
    <property type="evidence" value="ECO:0007669"/>
    <property type="project" value="UniProtKB-SubCell"/>
</dbReference>
<dbReference type="SUPFAM" id="SSF57716">
    <property type="entry name" value="Glucocorticoid receptor-like (DNA-binding domain)"/>
    <property type="match status" value="1"/>
</dbReference>
<dbReference type="FunFam" id="3.30.160.60:FF:000202">
    <property type="entry name" value="Zinc finger protein 574"/>
    <property type="match status" value="1"/>
</dbReference>
<evidence type="ECO:0000256" key="6">
    <source>
        <dbReference type="ARBA" id="ARBA00022771"/>
    </source>
</evidence>
<dbReference type="PROSITE" id="PS50157">
    <property type="entry name" value="ZINC_FINGER_C2H2_2"/>
    <property type="match status" value="9"/>
</dbReference>
<dbReference type="Pfam" id="PF07776">
    <property type="entry name" value="zf-AD"/>
    <property type="match status" value="1"/>
</dbReference>
<feature type="domain" description="C2H2-type" evidence="15">
    <location>
        <begin position="409"/>
        <end position="436"/>
    </location>
</feature>
<dbReference type="FunFam" id="3.30.160.60:FF:000765">
    <property type="entry name" value="Zinc finger 45-like"/>
    <property type="match status" value="1"/>
</dbReference>
<evidence type="ECO:0000256" key="9">
    <source>
        <dbReference type="ARBA" id="ARBA00023125"/>
    </source>
</evidence>
<dbReference type="GO" id="GO:0042802">
    <property type="term" value="F:identical protein binding"/>
    <property type="evidence" value="ECO:0007669"/>
    <property type="project" value="UniProtKB-ARBA"/>
</dbReference>
<gene>
    <name evidence="17" type="ORF">TKK_003320</name>
</gene>
<comment type="caution">
    <text evidence="17">The sequence shown here is derived from an EMBL/GenBank/DDBJ whole genome shotgun (WGS) entry which is preliminary data.</text>
</comment>
<feature type="binding site" evidence="13">
    <location>
        <position position="26"/>
    </location>
    <ligand>
        <name>Zn(2+)</name>
        <dbReference type="ChEBI" id="CHEBI:29105"/>
    </ligand>
</feature>
<dbReference type="SUPFAM" id="SSF57667">
    <property type="entry name" value="beta-beta-alpha zinc fingers"/>
    <property type="match status" value="5"/>
</dbReference>
<dbReference type="Gene3D" id="3.30.160.60">
    <property type="entry name" value="Classic Zinc Finger"/>
    <property type="match status" value="8"/>
</dbReference>
<dbReference type="Pfam" id="PF13912">
    <property type="entry name" value="zf-C2H2_6"/>
    <property type="match status" value="1"/>
</dbReference>
<dbReference type="SMART" id="SM00868">
    <property type="entry name" value="zf-AD"/>
    <property type="match status" value="1"/>
</dbReference>
<evidence type="ECO:0000256" key="4">
    <source>
        <dbReference type="ARBA" id="ARBA00022723"/>
    </source>
</evidence>
<evidence type="ECO:0000256" key="3">
    <source>
        <dbReference type="ARBA" id="ARBA00006991"/>
    </source>
</evidence>
<evidence type="ECO:0000259" key="15">
    <source>
        <dbReference type="PROSITE" id="PS50157"/>
    </source>
</evidence>
<evidence type="ECO:0000256" key="2">
    <source>
        <dbReference type="ARBA" id="ARBA00004123"/>
    </source>
</evidence>
<evidence type="ECO:0000256" key="13">
    <source>
        <dbReference type="PROSITE-ProRule" id="PRU01263"/>
    </source>
</evidence>
<accession>A0ABD2XF87</accession>
<evidence type="ECO:0000256" key="12">
    <source>
        <dbReference type="PROSITE-ProRule" id="PRU00042"/>
    </source>
</evidence>
<dbReference type="SMART" id="SM00355">
    <property type="entry name" value="ZnF_C2H2"/>
    <property type="match status" value="10"/>
</dbReference>
<dbReference type="GO" id="GO:0003677">
    <property type="term" value="F:DNA binding"/>
    <property type="evidence" value="ECO:0007669"/>
    <property type="project" value="UniProtKB-KW"/>
</dbReference>
<evidence type="ECO:0000313" key="18">
    <source>
        <dbReference type="Proteomes" id="UP001627154"/>
    </source>
</evidence>
<evidence type="ECO:0000256" key="7">
    <source>
        <dbReference type="ARBA" id="ARBA00022833"/>
    </source>
</evidence>
<dbReference type="GO" id="GO:0080090">
    <property type="term" value="P:regulation of primary metabolic process"/>
    <property type="evidence" value="ECO:0007669"/>
    <property type="project" value="UniProtKB-ARBA"/>
</dbReference>